<proteinExistence type="predicted"/>
<sequence length="119" mass="14189">MFQLLLLGILLVLFMDEGDRVQPSKYIRNCNKCEYFDGYKCHGGMKICWKFNVLLTNRSCSTEHFYFNERSTGRYLFRYTKLSCRSCEEGMYQIFHDLLKETYCCSEEDFCNEGKTNID</sequence>
<dbReference type="AlphaFoldDB" id="G3U2M4"/>
<keyword evidence="1" id="KW-0732">Signal</keyword>
<keyword evidence="3" id="KW-1185">Reference proteome</keyword>
<dbReference type="GeneTree" id="ENSGT00510000050363"/>
<organism evidence="2 3">
    <name type="scientific">Loxodonta africana</name>
    <name type="common">African elephant</name>
    <dbReference type="NCBI Taxonomy" id="9785"/>
    <lineage>
        <taxon>Eukaryota</taxon>
        <taxon>Metazoa</taxon>
        <taxon>Chordata</taxon>
        <taxon>Craniata</taxon>
        <taxon>Vertebrata</taxon>
        <taxon>Euteleostomi</taxon>
        <taxon>Mammalia</taxon>
        <taxon>Eutheria</taxon>
        <taxon>Afrotheria</taxon>
        <taxon>Proboscidea</taxon>
        <taxon>Elephantidae</taxon>
        <taxon>Loxodonta</taxon>
    </lineage>
</organism>
<dbReference type="FunCoup" id="G3U2M4">
    <property type="interactions" value="5"/>
</dbReference>
<dbReference type="InParanoid" id="G3U2M4"/>
<evidence type="ECO:0000256" key="1">
    <source>
        <dbReference type="SAM" id="SignalP"/>
    </source>
</evidence>
<evidence type="ECO:0000313" key="3">
    <source>
        <dbReference type="Proteomes" id="UP000007646"/>
    </source>
</evidence>
<reference evidence="2 3" key="1">
    <citation type="submission" date="2009-06" db="EMBL/GenBank/DDBJ databases">
        <title>The Genome Sequence of Loxodonta africana (African elephant).</title>
        <authorList>
            <person name="Di Palma F."/>
            <person name="Heiman D."/>
            <person name="Young S."/>
            <person name="Johnson J."/>
            <person name="Lander E.S."/>
            <person name="Lindblad-Toh K."/>
        </authorList>
    </citation>
    <scope>NUCLEOTIDE SEQUENCE [LARGE SCALE GENOMIC DNA]</scope>
    <source>
        <strain evidence="2 3">Isolate ISIS603380</strain>
    </source>
</reference>
<evidence type="ECO:0008006" key="4">
    <source>
        <dbReference type="Google" id="ProtNLM"/>
    </source>
</evidence>
<reference evidence="2" key="3">
    <citation type="submission" date="2025-09" db="UniProtKB">
        <authorList>
            <consortium name="Ensembl"/>
        </authorList>
    </citation>
    <scope>IDENTIFICATION</scope>
    <source>
        <strain evidence="2">Isolate ISIS603380</strain>
    </source>
</reference>
<feature type="chain" id="PRO_5003455985" description="Prostate and testis expressed 2" evidence="1">
    <location>
        <begin position="21"/>
        <end position="119"/>
    </location>
</feature>
<dbReference type="HOGENOM" id="CLU_152947_0_0_1"/>
<dbReference type="Proteomes" id="UP000007646">
    <property type="component" value="Unassembled WGS sequence"/>
</dbReference>
<name>G3U2M4_LOXAF</name>
<dbReference type="Ensembl" id="ENSLAFT00000028343.1">
    <property type="protein sequence ID" value="ENSLAFP00000022082.1"/>
    <property type="gene ID" value="ENSLAFG00000030114.1"/>
</dbReference>
<dbReference type="OMA" id="TTCCINQ"/>
<dbReference type="eggNOG" id="ENOG502T3XN">
    <property type="taxonomic scope" value="Eukaryota"/>
</dbReference>
<protein>
    <recommendedName>
        <fullName evidence="4">Prostate and testis expressed 2</fullName>
    </recommendedName>
</protein>
<reference evidence="2" key="2">
    <citation type="submission" date="2025-08" db="UniProtKB">
        <authorList>
            <consortium name="Ensembl"/>
        </authorList>
    </citation>
    <scope>IDENTIFICATION</scope>
    <source>
        <strain evidence="2">Isolate ISIS603380</strain>
    </source>
</reference>
<feature type="signal peptide" evidence="1">
    <location>
        <begin position="1"/>
        <end position="20"/>
    </location>
</feature>
<accession>G3U2M4</accession>
<evidence type="ECO:0000313" key="2">
    <source>
        <dbReference type="Ensembl" id="ENSLAFP00000022082.1"/>
    </source>
</evidence>